<evidence type="ECO:0000256" key="1">
    <source>
        <dbReference type="ARBA" id="ARBA00022614"/>
    </source>
</evidence>
<dbReference type="EMBL" id="OX459118">
    <property type="protein sequence ID" value="CAI9087661.1"/>
    <property type="molecule type" value="Genomic_DNA"/>
</dbReference>
<evidence type="ECO:0000259" key="3">
    <source>
        <dbReference type="Pfam" id="PF00931"/>
    </source>
</evidence>
<dbReference type="InterPro" id="IPR027417">
    <property type="entry name" value="P-loop_NTPase"/>
</dbReference>
<dbReference type="GO" id="GO:0043531">
    <property type="term" value="F:ADP binding"/>
    <property type="evidence" value="ECO:0007669"/>
    <property type="project" value="InterPro"/>
</dbReference>
<reference evidence="4" key="1">
    <citation type="submission" date="2023-03" db="EMBL/GenBank/DDBJ databases">
        <authorList>
            <person name="Julca I."/>
        </authorList>
    </citation>
    <scope>NUCLEOTIDE SEQUENCE</scope>
</reference>
<evidence type="ECO:0000256" key="2">
    <source>
        <dbReference type="ARBA" id="ARBA00022737"/>
    </source>
</evidence>
<dbReference type="InterPro" id="IPR003591">
    <property type="entry name" value="Leu-rich_rpt_typical-subtyp"/>
</dbReference>
<dbReference type="PROSITE" id="PS51450">
    <property type="entry name" value="LRR"/>
    <property type="match status" value="3"/>
</dbReference>
<dbReference type="SUPFAM" id="SSF52540">
    <property type="entry name" value="P-loop containing nucleoside triphosphate hydrolases"/>
    <property type="match status" value="1"/>
</dbReference>
<sequence>MATAGSVEQLKVAFEELKNGNVRQIVLHGEPGVGKTWMARKLSYHAIKEKLFDISLWLSLNKSYDSISLYKSVARQISLFPVSDEWEFEDDADELDENDAEDSDRENEELKVRTFEALKGKKVLLIFDGEGSQMKDQEILQEFKDQLSMDGNAPQMFIITCTRERDVPRSEETKIINVQCLSENESLNILKRIVGKNIDESPRIRELANYFLGKSKRLPREVLVIGKALSYFGRDESGLSMLENVKEENADHYSIPQLLSLGYEFLPRNILIDCFGIENQFLHKRGSVYYNELINYWILEGYLCNFDSIEDTYNDGHSVLMELIDCGLLKQSEPGQVSISDTNYQVSDSDYLNYVVATQLGLAAAFYGDLGTTAAAKGMIKSIGSIEGRRKVSTFMLGVDQLNNEIPADFLRFRKELEILAVFNPAFELLPLPLYEMHKLHLLVLRGCDNLETFESIIKVNNPTSIFQKLTVFEISGPSPLTEIPDELFLNMPHLKSLNLSSLRIESLPRSLYSLRELVWLILRQCSHLQELGSLKKCSKLEVLDLSGAYSLKTIHDKSFSSNRELRILNLSQSQIINLPLLRDLPNLTHLLLRDCDQLERLRKITALSCLQILDLSGCTNFKEFVDPSFEKISSLKVLDVSRTSVDKLPLDISILCELRATDCLKLKELPLFDPIKGLRVLNVSGSCHLDVIPNGFFSCLTFLEVLNLSNTNIKCLPALSDLHKLRLLLLSRCTALVSLGELQSTTRLEILDLSGSTALKEIQGESLEDMIRLQKLDLSGTKITRLPHLSSTNLRQLVLKNCFNLKEFPSLKNLSRLEELNLSGVRSIEVVLPDFEHMTSLRLLDLSETLVEKLNTLSNLKNLNYLSLRDCRSLSELPCLEVLLNLNVLDLSGTAVKEIPSLENFVHLRRLLLKDCLSLEKLRQLEIHEVLKDSINELPFGISKLTSLEQLELPIFGAVGHREDQLKWSISNWPEMSAVSNKLILTLDGVEIVQLLEENPKLRDKSFSHFHFFVHPVEAFGNFGDKRFLMNEIFLKDTFFRTRQLSNPKGRDRSLDIRGFKCFPRSLGLILVHSETVFLVDNPFVTCLSDLGVDNIRKLEACWMERCTEMEYIFPAEEIVDAPPLKDSGNTDVAEENARIITKTWDSLEILCVSHAPKLKSMFQGGLKSSRLQNLKCICLEHCPQISAFFSAPEQLGSLETLQLGYCDRLVAISEHEHAIFPKLRTLKLWALPQLRNITCFFPSLETLEIGECLILVNVFSSTQVPEGIKSLQIKFCDLLETVFESTNRRLTNLQRLCLCDLPQLKTIGADLPDLKEKEKIIRGCPKMT</sequence>
<dbReference type="Gene3D" id="3.80.10.10">
    <property type="entry name" value="Ribonuclease Inhibitor"/>
    <property type="match status" value="6"/>
</dbReference>
<gene>
    <name evidence="4" type="ORF">OLC1_LOCUS425</name>
</gene>
<dbReference type="Proteomes" id="UP001161247">
    <property type="component" value="Chromosome 1"/>
</dbReference>
<dbReference type="SUPFAM" id="SSF52058">
    <property type="entry name" value="L domain-like"/>
    <property type="match status" value="2"/>
</dbReference>
<dbReference type="PANTHER" id="PTHR47186:SF63">
    <property type="entry name" value="C-JID DOMAIN-CONTAINING PROTEIN"/>
    <property type="match status" value="1"/>
</dbReference>
<evidence type="ECO:0000313" key="5">
    <source>
        <dbReference type="Proteomes" id="UP001161247"/>
    </source>
</evidence>
<dbReference type="InterPro" id="IPR002182">
    <property type="entry name" value="NB-ARC"/>
</dbReference>
<dbReference type="Pfam" id="PF13855">
    <property type="entry name" value="LRR_8"/>
    <property type="match status" value="3"/>
</dbReference>
<dbReference type="CDD" id="cd00009">
    <property type="entry name" value="AAA"/>
    <property type="match status" value="1"/>
</dbReference>
<accession>A0AAV1BWG6</accession>
<dbReference type="PANTHER" id="PTHR47186">
    <property type="entry name" value="LEUCINE-RICH REPEAT-CONTAINING PROTEIN 57"/>
    <property type="match status" value="1"/>
</dbReference>
<dbReference type="GO" id="GO:0051707">
    <property type="term" value="P:response to other organism"/>
    <property type="evidence" value="ECO:0007669"/>
    <property type="project" value="UniProtKB-ARBA"/>
</dbReference>
<proteinExistence type="predicted"/>
<keyword evidence="5" id="KW-1185">Reference proteome</keyword>
<dbReference type="Pfam" id="PF00931">
    <property type="entry name" value="NB-ARC"/>
    <property type="match status" value="1"/>
</dbReference>
<dbReference type="SMART" id="SM00369">
    <property type="entry name" value="LRR_TYP"/>
    <property type="match status" value="4"/>
</dbReference>
<evidence type="ECO:0000313" key="4">
    <source>
        <dbReference type="EMBL" id="CAI9087661.1"/>
    </source>
</evidence>
<keyword evidence="1" id="KW-0433">Leucine-rich repeat</keyword>
<keyword evidence="2" id="KW-0677">Repeat</keyword>
<dbReference type="GO" id="GO:0006952">
    <property type="term" value="P:defense response"/>
    <property type="evidence" value="ECO:0007669"/>
    <property type="project" value="UniProtKB-ARBA"/>
</dbReference>
<protein>
    <submittedName>
        <fullName evidence="4">OLC1v1021790C1</fullName>
    </submittedName>
</protein>
<feature type="domain" description="NB-ARC" evidence="3">
    <location>
        <begin position="15"/>
        <end position="197"/>
    </location>
</feature>
<dbReference type="InterPro" id="IPR001611">
    <property type="entry name" value="Leu-rich_rpt"/>
</dbReference>
<dbReference type="PRINTS" id="PR00364">
    <property type="entry name" value="DISEASERSIST"/>
</dbReference>
<dbReference type="Gene3D" id="3.40.50.300">
    <property type="entry name" value="P-loop containing nucleotide triphosphate hydrolases"/>
    <property type="match status" value="1"/>
</dbReference>
<name>A0AAV1BWG6_OLDCO</name>
<dbReference type="InterPro" id="IPR032675">
    <property type="entry name" value="LRR_dom_sf"/>
</dbReference>
<organism evidence="4 5">
    <name type="scientific">Oldenlandia corymbosa var. corymbosa</name>
    <dbReference type="NCBI Taxonomy" id="529605"/>
    <lineage>
        <taxon>Eukaryota</taxon>
        <taxon>Viridiplantae</taxon>
        <taxon>Streptophyta</taxon>
        <taxon>Embryophyta</taxon>
        <taxon>Tracheophyta</taxon>
        <taxon>Spermatophyta</taxon>
        <taxon>Magnoliopsida</taxon>
        <taxon>eudicotyledons</taxon>
        <taxon>Gunneridae</taxon>
        <taxon>Pentapetalae</taxon>
        <taxon>asterids</taxon>
        <taxon>lamiids</taxon>
        <taxon>Gentianales</taxon>
        <taxon>Rubiaceae</taxon>
        <taxon>Rubioideae</taxon>
        <taxon>Spermacoceae</taxon>
        <taxon>Hedyotis-Oldenlandia complex</taxon>
        <taxon>Oldenlandia</taxon>
    </lineage>
</organism>